<feature type="transmembrane region" description="Helical" evidence="1">
    <location>
        <begin position="178"/>
        <end position="197"/>
    </location>
</feature>
<dbReference type="Proteomes" id="UP000323410">
    <property type="component" value="Unassembled WGS sequence"/>
</dbReference>
<sequence>MNGIQAATRLHLTKKNMTFGVPVQIVGLVAVISALIALIIWRAGGTPGSAEWITGARSNGGMAFGLLGFLVYLGVQSIATTFPFALTLGSTRKAFVGGTLVWAAVTSAYLAVIYAVLLLVELATDHWFASVYIFDVYYLGTGDLLILLPTVFLGSLSALTIGALFGASWARFGNRGPVFLGAGLAIGLLGLLALVLPSITGSVLDGFRLWWLAVAAVVIIAVSAVMTLLLLRSAVVR</sequence>
<evidence type="ECO:0000313" key="3">
    <source>
        <dbReference type="Proteomes" id="UP000323410"/>
    </source>
</evidence>
<evidence type="ECO:0000256" key="1">
    <source>
        <dbReference type="SAM" id="Phobius"/>
    </source>
</evidence>
<keyword evidence="3" id="KW-1185">Reference proteome</keyword>
<organism evidence="2 3">
    <name type="scientific">Arthrobacter echini</name>
    <dbReference type="NCBI Taxonomy" id="1529066"/>
    <lineage>
        <taxon>Bacteria</taxon>
        <taxon>Bacillati</taxon>
        <taxon>Actinomycetota</taxon>
        <taxon>Actinomycetes</taxon>
        <taxon>Micrococcales</taxon>
        <taxon>Micrococcaceae</taxon>
        <taxon>Arthrobacter</taxon>
    </lineage>
</organism>
<keyword evidence="1" id="KW-1133">Transmembrane helix</keyword>
<gene>
    <name evidence="2" type="ORF">FQ377_03810</name>
</gene>
<dbReference type="EMBL" id="VSLD01000001">
    <property type="protein sequence ID" value="TYD00565.1"/>
    <property type="molecule type" value="Genomic_DNA"/>
</dbReference>
<feature type="transmembrane region" description="Helical" evidence="1">
    <location>
        <begin position="144"/>
        <end position="166"/>
    </location>
</feature>
<comment type="caution">
    <text evidence="2">The sequence shown here is derived from an EMBL/GenBank/DDBJ whole genome shotgun (WGS) entry which is preliminary data.</text>
</comment>
<keyword evidence="1" id="KW-0812">Transmembrane</keyword>
<feature type="transmembrane region" description="Helical" evidence="1">
    <location>
        <begin position="100"/>
        <end position="124"/>
    </location>
</feature>
<feature type="transmembrane region" description="Helical" evidence="1">
    <location>
        <begin position="209"/>
        <end position="231"/>
    </location>
</feature>
<accession>A0A5D0XUL8</accession>
<evidence type="ECO:0000313" key="2">
    <source>
        <dbReference type="EMBL" id="TYD00565.1"/>
    </source>
</evidence>
<protein>
    <submittedName>
        <fullName evidence="2">Uncharacterized protein</fullName>
    </submittedName>
</protein>
<name>A0A5D0XUL8_9MICC</name>
<feature type="transmembrane region" description="Helical" evidence="1">
    <location>
        <begin position="21"/>
        <end position="41"/>
    </location>
</feature>
<keyword evidence="1" id="KW-0472">Membrane</keyword>
<feature type="transmembrane region" description="Helical" evidence="1">
    <location>
        <begin position="61"/>
        <end position="88"/>
    </location>
</feature>
<dbReference type="OrthoDB" id="3724330at2"/>
<dbReference type="RefSeq" id="WP_148599866.1">
    <property type="nucleotide sequence ID" value="NZ_VSLD01000001.1"/>
</dbReference>
<dbReference type="AlphaFoldDB" id="A0A5D0XUL8"/>
<proteinExistence type="predicted"/>
<reference evidence="2 3" key="1">
    <citation type="submission" date="2019-08" db="EMBL/GenBank/DDBJ databases">
        <title>Genone of Arthrobacter echini P9.</title>
        <authorList>
            <person name="Bowman J.P."/>
        </authorList>
    </citation>
    <scope>NUCLEOTIDE SEQUENCE [LARGE SCALE GENOMIC DNA]</scope>
    <source>
        <strain evidence="2 3">P9</strain>
    </source>
</reference>